<dbReference type="Pfam" id="PF06282">
    <property type="entry name" value="DUF1036"/>
    <property type="match status" value="1"/>
</dbReference>
<dbReference type="Proteomes" id="UP001302274">
    <property type="component" value="Unassembled WGS sequence"/>
</dbReference>
<accession>A0ABU5VYP4</accession>
<proteinExistence type="predicted"/>
<evidence type="ECO:0000313" key="2">
    <source>
        <dbReference type="EMBL" id="MEA9358077.1"/>
    </source>
</evidence>
<dbReference type="EMBL" id="JAYGJQ010000002">
    <property type="protein sequence ID" value="MEA9358077.1"/>
    <property type="molecule type" value="Genomic_DNA"/>
</dbReference>
<dbReference type="InterPro" id="IPR009380">
    <property type="entry name" value="DUF1036"/>
</dbReference>
<reference evidence="2 3" key="1">
    <citation type="submission" date="2023-11" db="EMBL/GenBank/DDBJ databases">
        <title>A Novel Polar Bacteriovorax (B. antarcticus) Isolated from the Biocrust in Antarctica.</title>
        <authorList>
            <person name="Mun W."/>
            <person name="Choi S.Y."/>
            <person name="Mitchell R.J."/>
        </authorList>
    </citation>
    <scope>NUCLEOTIDE SEQUENCE [LARGE SCALE GENOMIC DNA]</scope>
    <source>
        <strain evidence="2 3">PP10</strain>
    </source>
</reference>
<feature type="chain" id="PRO_5045374143" evidence="1">
    <location>
        <begin position="19"/>
        <end position="136"/>
    </location>
</feature>
<evidence type="ECO:0000313" key="3">
    <source>
        <dbReference type="Proteomes" id="UP001302274"/>
    </source>
</evidence>
<sequence>MKFLIALFSVLALNVAQAEVGRIESFFSPSLDKDHDKVVHLYLQNNCNQEIYVATRGQNPNRVWESKGYYRIYPGQVVSGGDMINDIYYLNAFSVDRRVRWEGPHQFEIHGKTVRAALVELPKDYGGNWTTVLYCY</sequence>
<protein>
    <submittedName>
        <fullName evidence="2">DUF1036 domain-containing protein</fullName>
    </submittedName>
</protein>
<keyword evidence="1" id="KW-0732">Signal</keyword>
<dbReference type="RefSeq" id="WP_323578329.1">
    <property type="nucleotide sequence ID" value="NZ_JAYGJQ010000002.1"/>
</dbReference>
<keyword evidence="3" id="KW-1185">Reference proteome</keyword>
<comment type="caution">
    <text evidence="2">The sequence shown here is derived from an EMBL/GenBank/DDBJ whole genome shotgun (WGS) entry which is preliminary data.</text>
</comment>
<name>A0ABU5VYP4_9BACT</name>
<feature type="signal peptide" evidence="1">
    <location>
        <begin position="1"/>
        <end position="18"/>
    </location>
</feature>
<gene>
    <name evidence="2" type="ORF">SHI21_17725</name>
</gene>
<organism evidence="2 3">
    <name type="scientific">Bacteriovorax antarcticus</name>
    <dbReference type="NCBI Taxonomy" id="3088717"/>
    <lineage>
        <taxon>Bacteria</taxon>
        <taxon>Pseudomonadati</taxon>
        <taxon>Bdellovibrionota</taxon>
        <taxon>Bacteriovoracia</taxon>
        <taxon>Bacteriovoracales</taxon>
        <taxon>Bacteriovoracaceae</taxon>
        <taxon>Bacteriovorax</taxon>
    </lineage>
</organism>
<evidence type="ECO:0000256" key="1">
    <source>
        <dbReference type="SAM" id="SignalP"/>
    </source>
</evidence>